<dbReference type="EMBL" id="CVQI01005557">
    <property type="protein sequence ID" value="CRK15021.1"/>
    <property type="molecule type" value="Genomic_DNA"/>
</dbReference>
<evidence type="ECO:0000313" key="3">
    <source>
        <dbReference type="Proteomes" id="UP000045706"/>
    </source>
</evidence>
<sequence>MEQPRPMMPSPVYGYEHPGSNTNTSSHGSHGRRPQHSLSRQPLRDTTGNAQHIPNGLGSLSQAAAASSCRPVPTLGLFSPSLPPSIPTPVVPSQAGSIFRNGGMGMGGMAGMGMKTRAEHLRLARRVA</sequence>
<feature type="compositionally biased region" description="Polar residues" evidence="1">
    <location>
        <begin position="19"/>
        <end position="28"/>
    </location>
</feature>
<evidence type="ECO:0000256" key="1">
    <source>
        <dbReference type="SAM" id="MobiDB-lite"/>
    </source>
</evidence>
<dbReference type="Proteomes" id="UP000045706">
    <property type="component" value="Unassembled WGS sequence"/>
</dbReference>
<protein>
    <submittedName>
        <fullName evidence="2">Uncharacterized protein</fullName>
    </submittedName>
</protein>
<accession>A0A0G4KZ95</accession>
<evidence type="ECO:0000313" key="2">
    <source>
        <dbReference type="EMBL" id="CRK15021.1"/>
    </source>
</evidence>
<organism evidence="2 3">
    <name type="scientific">Verticillium longisporum</name>
    <name type="common">Verticillium dahliae var. longisporum</name>
    <dbReference type="NCBI Taxonomy" id="100787"/>
    <lineage>
        <taxon>Eukaryota</taxon>
        <taxon>Fungi</taxon>
        <taxon>Dikarya</taxon>
        <taxon>Ascomycota</taxon>
        <taxon>Pezizomycotina</taxon>
        <taxon>Sordariomycetes</taxon>
        <taxon>Hypocreomycetidae</taxon>
        <taxon>Glomerellales</taxon>
        <taxon>Plectosphaerellaceae</taxon>
        <taxon>Verticillium</taxon>
    </lineage>
</organism>
<feature type="compositionally biased region" description="Polar residues" evidence="1">
    <location>
        <begin position="36"/>
        <end position="52"/>
    </location>
</feature>
<feature type="compositionally biased region" description="Low complexity" evidence="1">
    <location>
        <begin position="56"/>
        <end position="68"/>
    </location>
</feature>
<name>A0A0G4KZ95_VERLO</name>
<gene>
    <name evidence="2" type="ORF">BN1723_002183</name>
</gene>
<dbReference type="AlphaFoldDB" id="A0A0G4KZ95"/>
<feature type="region of interest" description="Disordered" evidence="1">
    <location>
        <begin position="1"/>
        <end position="81"/>
    </location>
</feature>
<reference evidence="3" key="1">
    <citation type="submission" date="2015-05" db="EMBL/GenBank/DDBJ databases">
        <authorList>
            <person name="Fogelqvist Johan"/>
        </authorList>
    </citation>
    <scope>NUCLEOTIDE SEQUENCE [LARGE SCALE GENOMIC DNA]</scope>
</reference>
<proteinExistence type="predicted"/>